<evidence type="ECO:0000256" key="5">
    <source>
        <dbReference type="ARBA" id="ARBA00023136"/>
    </source>
</evidence>
<sequence length="703" mass="75357">MKFGSRIGPRRSEVTEPAASWETAGVPAGQSPAETTKGVLSIPGVVAFFREKGQRILMLAAVIFAVGIILLMLIPARYAATALVVVDPREQRVTADQDVLPGIGQDAAALQSYVEIAKSDGFLGPLIDQLKVAEDSDIAGGRTDATRLLDRFRNRLDISRRGLTYVIAIKFTSNSPQRAAHYANAVAEAFVASQRGTRSVATDEAADWLKSRLKTLNDRLRSSEDAVAKFKLEHRIVNAGKESTTQQLRVTDLTQQVAAARARAEEAKSRYEQLQRDLKANVDGPVKQDLLSALRAQRSALNDQIAQKRGVLGDRHPDLVMALSQLSDLNRQIEIERKKNIDTAKSEYEAQRDQQKALEDQLKAAEHQILVDGQALVKLQELQRDADANKNIYEQFLSRYRTTDEQRGLQNSQTKVASPATPPVRSTLPPLSLLLVALAIVSLLTSTAIVAVPGLNLKQLPIKSIPPLRRAEAPASTPTPAAPQSALPPGLPVLARIPNMVSSDAVRSVWQTPISTTAEPDLSPHLQLLIENIEQLPGEHGKVALLLSVETGAGGSTVARSLNRSAVKNGMLSVLIEIETRRTEAAPPQGSGIIKADLPSVVELLGASSKAPPYPQDDIRADFGLIIVDASSLAMQPAAVALAAQADLVILVVREGAANPAAIGKARTDLSRFGSVPIALVVNRVAANAAVSNPQREAVGLAS</sequence>
<keyword evidence="6" id="KW-0175">Coiled coil</keyword>
<dbReference type="GO" id="GO:0004713">
    <property type="term" value="F:protein tyrosine kinase activity"/>
    <property type="evidence" value="ECO:0007669"/>
    <property type="project" value="TreeGrafter"/>
</dbReference>
<proteinExistence type="predicted"/>
<evidence type="ECO:0000256" key="6">
    <source>
        <dbReference type="SAM" id="Coils"/>
    </source>
</evidence>
<keyword evidence="2" id="KW-1003">Cell membrane</keyword>
<evidence type="ECO:0000256" key="3">
    <source>
        <dbReference type="ARBA" id="ARBA00022692"/>
    </source>
</evidence>
<gene>
    <name evidence="10" type="ORF">HU230_06595</name>
</gene>
<dbReference type="GO" id="GO:0005886">
    <property type="term" value="C:plasma membrane"/>
    <property type="evidence" value="ECO:0007669"/>
    <property type="project" value="UniProtKB-SubCell"/>
</dbReference>
<feature type="region of interest" description="Disordered" evidence="7">
    <location>
        <begin position="403"/>
        <end position="423"/>
    </location>
</feature>
<accession>A0A974AB85</accession>
<organism evidence="10">
    <name type="scientific">Bradyrhizobium quebecense</name>
    <dbReference type="NCBI Taxonomy" id="2748629"/>
    <lineage>
        <taxon>Bacteria</taxon>
        <taxon>Pseudomonadati</taxon>
        <taxon>Pseudomonadota</taxon>
        <taxon>Alphaproteobacteria</taxon>
        <taxon>Hyphomicrobiales</taxon>
        <taxon>Nitrobacteraceae</taxon>
        <taxon>Bradyrhizobium</taxon>
    </lineage>
</organism>
<evidence type="ECO:0000259" key="9">
    <source>
        <dbReference type="Pfam" id="PF02706"/>
    </source>
</evidence>
<dbReference type="AlphaFoldDB" id="A0A974AB85"/>
<dbReference type="InterPro" id="IPR027417">
    <property type="entry name" value="P-loop_NTPase"/>
</dbReference>
<evidence type="ECO:0000256" key="7">
    <source>
        <dbReference type="SAM" id="MobiDB-lite"/>
    </source>
</evidence>
<evidence type="ECO:0000256" key="2">
    <source>
        <dbReference type="ARBA" id="ARBA00022475"/>
    </source>
</evidence>
<name>A0A974AB85_9BRAD</name>
<dbReference type="Gene3D" id="3.40.50.300">
    <property type="entry name" value="P-loop containing nucleotide triphosphate hydrolases"/>
    <property type="match status" value="1"/>
</dbReference>
<evidence type="ECO:0000313" key="10">
    <source>
        <dbReference type="EMBL" id="NVL05384.1"/>
    </source>
</evidence>
<keyword evidence="5 8" id="KW-0472">Membrane</keyword>
<dbReference type="InterPro" id="IPR050445">
    <property type="entry name" value="Bact_polysacc_biosynth/exp"/>
</dbReference>
<dbReference type="Pfam" id="PF02706">
    <property type="entry name" value="Wzz"/>
    <property type="match status" value="1"/>
</dbReference>
<feature type="coiled-coil region" evidence="6">
    <location>
        <begin position="341"/>
        <end position="368"/>
    </location>
</feature>
<feature type="domain" description="Polysaccharide chain length determinant N-terminal" evidence="9">
    <location>
        <begin position="56"/>
        <end position="130"/>
    </location>
</feature>
<comment type="subcellular location">
    <subcellularLocation>
        <location evidence="1">Cell membrane</location>
        <topology evidence="1">Multi-pass membrane protein</topology>
    </subcellularLocation>
</comment>
<comment type="caution">
    <text evidence="10">The sequence shown here is derived from an EMBL/GenBank/DDBJ whole genome shotgun (WGS) entry which is preliminary data.</text>
</comment>
<keyword evidence="3 8" id="KW-0812">Transmembrane</keyword>
<evidence type="ECO:0000256" key="8">
    <source>
        <dbReference type="SAM" id="Phobius"/>
    </source>
</evidence>
<dbReference type="EMBL" id="JABWSX010000001">
    <property type="protein sequence ID" value="NVL05384.1"/>
    <property type="molecule type" value="Genomic_DNA"/>
</dbReference>
<feature type="coiled-coil region" evidence="6">
    <location>
        <begin position="213"/>
        <end position="281"/>
    </location>
</feature>
<evidence type="ECO:0000256" key="1">
    <source>
        <dbReference type="ARBA" id="ARBA00004651"/>
    </source>
</evidence>
<protein>
    <submittedName>
        <fullName evidence="10">GumC family protein</fullName>
    </submittedName>
</protein>
<evidence type="ECO:0000256" key="4">
    <source>
        <dbReference type="ARBA" id="ARBA00022989"/>
    </source>
</evidence>
<dbReference type="InterPro" id="IPR003856">
    <property type="entry name" value="LPS_length_determ_N"/>
</dbReference>
<dbReference type="RefSeq" id="WP_176529413.1">
    <property type="nucleotide sequence ID" value="NZ_CP088022.1"/>
</dbReference>
<feature type="region of interest" description="Disordered" evidence="7">
    <location>
        <begin position="1"/>
        <end position="33"/>
    </location>
</feature>
<dbReference type="PANTHER" id="PTHR32309">
    <property type="entry name" value="TYROSINE-PROTEIN KINASE"/>
    <property type="match status" value="1"/>
</dbReference>
<feature type="transmembrane region" description="Helical" evidence="8">
    <location>
        <begin position="56"/>
        <end position="74"/>
    </location>
</feature>
<dbReference type="PANTHER" id="PTHR32309:SF13">
    <property type="entry name" value="FERRIC ENTEROBACTIN TRANSPORT PROTEIN FEPE"/>
    <property type="match status" value="1"/>
</dbReference>
<keyword evidence="4 8" id="KW-1133">Transmembrane helix</keyword>
<reference evidence="10" key="1">
    <citation type="submission" date="2020-06" db="EMBL/GenBank/DDBJ databases">
        <title>Whole Genome Sequence of Bradyrhizobium sp. Strain 66S1MB.</title>
        <authorList>
            <person name="Bromfield E."/>
            <person name="Cloutier S."/>
        </authorList>
    </citation>
    <scope>NUCLEOTIDE SEQUENCE</scope>
    <source>
        <strain evidence="10">66S1MB</strain>
    </source>
</reference>